<keyword evidence="6" id="KW-0256">Endoplasmic reticulum</keyword>
<dbReference type="PANTHER" id="PTHR35329">
    <property type="entry name" value="CHITIN SYNTHASE EXPORT CHAPERONE"/>
    <property type="match status" value="1"/>
</dbReference>
<evidence type="ECO:0000256" key="2">
    <source>
        <dbReference type="ARBA" id="ARBA00009274"/>
    </source>
</evidence>
<dbReference type="EMBL" id="CP110429">
    <property type="protein sequence ID" value="WAQ88415.1"/>
    <property type="molecule type" value="Genomic_DNA"/>
</dbReference>
<comment type="subcellular location">
    <subcellularLocation>
        <location evidence="1">Endoplasmic reticulum membrane</location>
        <topology evidence="1">Multi-pass membrane protein</topology>
    </subcellularLocation>
</comment>
<reference evidence="12" key="1">
    <citation type="submission" date="2022-10" db="EMBL/GenBank/DDBJ databases">
        <title>Puccinia triticina Genome sequencing and assembly.</title>
        <authorList>
            <person name="Li C."/>
        </authorList>
    </citation>
    <scope>NUCLEOTIDE SEQUENCE</scope>
    <source>
        <strain evidence="12">Pt15</strain>
    </source>
</reference>
<evidence type="ECO:0000256" key="6">
    <source>
        <dbReference type="ARBA" id="ARBA00022824"/>
    </source>
</evidence>
<keyword evidence="4" id="KW-0813">Transport</keyword>
<feature type="transmembrane region" description="Helical" evidence="11">
    <location>
        <begin position="49"/>
        <end position="66"/>
    </location>
</feature>
<keyword evidence="5 11" id="KW-0812">Transmembrane</keyword>
<evidence type="ECO:0000256" key="5">
    <source>
        <dbReference type="ARBA" id="ARBA00022692"/>
    </source>
</evidence>
<evidence type="ECO:0000256" key="11">
    <source>
        <dbReference type="SAM" id="Phobius"/>
    </source>
</evidence>
<dbReference type="InterPro" id="IPR022057">
    <property type="entry name" value="Chs7"/>
</dbReference>
<feature type="transmembrane region" description="Helical" evidence="11">
    <location>
        <begin position="12"/>
        <end position="37"/>
    </location>
</feature>
<sequence>MTFRSSILSTWVILFQPTVVFIHIIALIMLLLMILHIRSKYTAISRKEIFHFFYFYAVVILSSFFLNSGLIPSSSKIYPGSLVPTGRSPDYGGFSNNMDNLILREIHVLSKQEWVI</sequence>
<proteinExistence type="inferred from homology"/>
<dbReference type="RefSeq" id="XP_053023970.1">
    <property type="nucleotide sequence ID" value="XM_053172762.1"/>
</dbReference>
<dbReference type="Pfam" id="PF12271">
    <property type="entry name" value="Chs7"/>
    <property type="match status" value="1"/>
</dbReference>
<dbReference type="PANTHER" id="PTHR35329:SF2">
    <property type="entry name" value="CHITIN SYNTHASE EXPORT CHAPERONE"/>
    <property type="match status" value="1"/>
</dbReference>
<keyword evidence="13" id="KW-1185">Reference proteome</keyword>
<evidence type="ECO:0000256" key="9">
    <source>
        <dbReference type="ARBA" id="ARBA00023136"/>
    </source>
</evidence>
<evidence type="ECO:0000313" key="13">
    <source>
        <dbReference type="Proteomes" id="UP001164743"/>
    </source>
</evidence>
<evidence type="ECO:0000256" key="10">
    <source>
        <dbReference type="ARBA" id="ARBA00023316"/>
    </source>
</evidence>
<evidence type="ECO:0000313" key="12">
    <source>
        <dbReference type="EMBL" id="WAQ88415.1"/>
    </source>
</evidence>
<evidence type="ECO:0000256" key="8">
    <source>
        <dbReference type="ARBA" id="ARBA00022989"/>
    </source>
</evidence>
<protein>
    <recommendedName>
        <fullName evidence="3">Chitin synthase export chaperone</fullName>
    </recommendedName>
</protein>
<organism evidence="12 13">
    <name type="scientific">Puccinia triticina</name>
    <dbReference type="NCBI Taxonomy" id="208348"/>
    <lineage>
        <taxon>Eukaryota</taxon>
        <taxon>Fungi</taxon>
        <taxon>Dikarya</taxon>
        <taxon>Basidiomycota</taxon>
        <taxon>Pucciniomycotina</taxon>
        <taxon>Pucciniomycetes</taxon>
        <taxon>Pucciniales</taxon>
        <taxon>Pucciniaceae</taxon>
        <taxon>Puccinia</taxon>
    </lineage>
</organism>
<evidence type="ECO:0000256" key="7">
    <source>
        <dbReference type="ARBA" id="ARBA00022927"/>
    </source>
</evidence>
<keyword evidence="7" id="KW-0653">Protein transport</keyword>
<evidence type="ECO:0000256" key="4">
    <source>
        <dbReference type="ARBA" id="ARBA00022448"/>
    </source>
</evidence>
<name>A0ABY7CXA4_9BASI</name>
<dbReference type="GeneID" id="77813657"/>
<gene>
    <name evidence="12" type="ORF">PtA15_9A542</name>
</gene>
<accession>A0ABY7CXA4</accession>
<keyword evidence="10" id="KW-0961">Cell wall biogenesis/degradation</keyword>
<keyword evidence="9 11" id="KW-0472">Membrane</keyword>
<keyword evidence="8 11" id="KW-1133">Transmembrane helix</keyword>
<comment type="similarity">
    <text evidence="2">Belongs to the CHS7 family.</text>
</comment>
<dbReference type="Proteomes" id="UP001164743">
    <property type="component" value="Chromosome 9A"/>
</dbReference>
<evidence type="ECO:0000256" key="1">
    <source>
        <dbReference type="ARBA" id="ARBA00004477"/>
    </source>
</evidence>
<evidence type="ECO:0000256" key="3">
    <source>
        <dbReference type="ARBA" id="ARBA00018354"/>
    </source>
</evidence>